<evidence type="ECO:0000256" key="6">
    <source>
        <dbReference type="RuleBase" id="RU000382"/>
    </source>
</evidence>
<sequence>MRKTLPEKGLGSEEILMKLKEYSSEDVDPFSGRLFTIAFEPGVEELRSVAFEAMKMFAFKNMLDFTEFPSMIRMEKDLVDIATSLMHGDEEVTGTFTFGGTESVFLAVKAARDNFILKKGMITIPEIVMPVTGHPCYDKAAEYMGLKVKRVRIDEESFTADVDAINEAITQNTAMIVASTPNWPLGTIDPVKDLAEVALDKGIWLHVDACVGGFVLPFMKKEGEKIPDFDFRIDGVCSISMDPHKYAYTPIGASIILFRNKSYKFLSQFANLKWPGYPIINPAVLSSRSEALLAAAWATVHFLGEEGYRELARKIINAKNRILKGFRDAGYRVLGEPSVIAAFTSQELNLFRLSDEMAKKGWIIMPQKGIPNMNIPPSLHLTITPIHDQTADAMLEDLKVCTEEVKGTPPSEAEGLLETFGLILSMLAPGEMDISELGKLISEMEKAMEEYGPRIMQVLGLEKGFPKEMGSIFQLLAYLPPEVAEMLSSYIVLEMFHRGI</sequence>
<keyword evidence="7" id="KW-0032">Aminotransferase</keyword>
<dbReference type="Gene3D" id="3.90.1150.10">
    <property type="entry name" value="Aspartate Aminotransferase, domain 1"/>
    <property type="match status" value="1"/>
</dbReference>
<keyword evidence="7" id="KW-0808">Transferase</keyword>
<dbReference type="InterPro" id="IPR015422">
    <property type="entry name" value="PyrdxlP-dep_Trfase_small"/>
</dbReference>
<dbReference type="PANTHER" id="PTHR42735">
    <property type="match status" value="1"/>
</dbReference>
<evidence type="ECO:0000256" key="2">
    <source>
        <dbReference type="ARBA" id="ARBA00022898"/>
    </source>
</evidence>
<evidence type="ECO:0000256" key="1">
    <source>
        <dbReference type="ARBA" id="ARBA00001933"/>
    </source>
</evidence>
<dbReference type="Pfam" id="PF00282">
    <property type="entry name" value="Pyridoxal_deC"/>
    <property type="match status" value="1"/>
</dbReference>
<dbReference type="PANTHER" id="PTHR42735:SF6">
    <property type="entry name" value="SPHINGOSINE-1-PHOSPHATE LYASE 1"/>
    <property type="match status" value="1"/>
</dbReference>
<proteinExistence type="inferred from homology"/>
<keyword evidence="2 5" id="KW-0663">Pyridoxal phosphate</keyword>
<keyword evidence="3 6" id="KW-0456">Lyase</keyword>
<comment type="similarity">
    <text evidence="4">Belongs to the group II decarboxylase family. Sphingosine-1-phosphate lyase subfamily.</text>
</comment>
<dbReference type="InterPro" id="IPR015421">
    <property type="entry name" value="PyrdxlP-dep_Trfase_major"/>
</dbReference>
<evidence type="ECO:0000256" key="4">
    <source>
        <dbReference type="ARBA" id="ARBA00038302"/>
    </source>
</evidence>
<reference evidence="7" key="1">
    <citation type="journal article" date="2020" name="mSystems">
        <title>Genome- and Community-Level Interaction Insights into Carbon Utilization and Element Cycling Functions of Hydrothermarchaeota in Hydrothermal Sediment.</title>
        <authorList>
            <person name="Zhou Z."/>
            <person name="Liu Y."/>
            <person name="Xu W."/>
            <person name="Pan J."/>
            <person name="Luo Z.H."/>
            <person name="Li M."/>
        </authorList>
    </citation>
    <scope>NUCLEOTIDE SEQUENCE [LARGE SCALE GENOMIC DNA]</scope>
    <source>
        <strain evidence="7">SpSt-87</strain>
    </source>
</reference>
<dbReference type="GO" id="GO:0016830">
    <property type="term" value="F:carbon-carbon lyase activity"/>
    <property type="evidence" value="ECO:0007669"/>
    <property type="project" value="InterPro"/>
</dbReference>
<dbReference type="InterPro" id="IPR015424">
    <property type="entry name" value="PyrdxlP-dep_Trfase"/>
</dbReference>
<dbReference type="Gene3D" id="6.10.140.2150">
    <property type="match status" value="1"/>
</dbReference>
<protein>
    <submittedName>
        <fullName evidence="7">Aspartate aminotransferase family protein</fullName>
    </submittedName>
</protein>
<dbReference type="SUPFAM" id="SSF53383">
    <property type="entry name" value="PLP-dependent transferases"/>
    <property type="match status" value="1"/>
</dbReference>
<feature type="modified residue" description="N6-(pyridoxal phosphate)lysine" evidence="5">
    <location>
        <position position="245"/>
    </location>
</feature>
<comment type="caution">
    <text evidence="7">The sequence shown here is derived from an EMBL/GenBank/DDBJ whole genome shotgun (WGS) entry which is preliminary data.</text>
</comment>
<evidence type="ECO:0000256" key="5">
    <source>
        <dbReference type="PIRSR" id="PIRSR602129-50"/>
    </source>
</evidence>
<dbReference type="Gene3D" id="3.40.640.10">
    <property type="entry name" value="Type I PLP-dependent aspartate aminotransferase-like (Major domain)"/>
    <property type="match status" value="1"/>
</dbReference>
<accession>A0A7C3RE03</accession>
<comment type="cofactor">
    <cofactor evidence="1 5 6">
        <name>pyridoxal 5'-phosphate</name>
        <dbReference type="ChEBI" id="CHEBI:597326"/>
    </cofactor>
</comment>
<dbReference type="GO" id="GO:0019752">
    <property type="term" value="P:carboxylic acid metabolic process"/>
    <property type="evidence" value="ECO:0007669"/>
    <property type="project" value="InterPro"/>
</dbReference>
<dbReference type="GO" id="GO:0008483">
    <property type="term" value="F:transaminase activity"/>
    <property type="evidence" value="ECO:0007669"/>
    <property type="project" value="UniProtKB-KW"/>
</dbReference>
<evidence type="ECO:0000313" key="7">
    <source>
        <dbReference type="EMBL" id="HFW32761.1"/>
    </source>
</evidence>
<gene>
    <name evidence="7" type="ORF">ENW66_07440</name>
</gene>
<evidence type="ECO:0000256" key="3">
    <source>
        <dbReference type="ARBA" id="ARBA00023239"/>
    </source>
</evidence>
<name>A0A7C3RE03_ARCFL</name>
<dbReference type="EMBL" id="DTLB01000042">
    <property type="protein sequence ID" value="HFW32761.1"/>
    <property type="molecule type" value="Genomic_DNA"/>
</dbReference>
<organism evidence="7">
    <name type="scientific">Archaeoglobus fulgidus</name>
    <dbReference type="NCBI Taxonomy" id="2234"/>
    <lineage>
        <taxon>Archaea</taxon>
        <taxon>Methanobacteriati</taxon>
        <taxon>Methanobacteriota</taxon>
        <taxon>Archaeoglobi</taxon>
        <taxon>Archaeoglobales</taxon>
        <taxon>Archaeoglobaceae</taxon>
        <taxon>Archaeoglobus</taxon>
    </lineage>
</organism>
<dbReference type="AlphaFoldDB" id="A0A7C3RE03"/>
<dbReference type="InterPro" id="IPR050477">
    <property type="entry name" value="GrpII_AminoAcid_Decarb"/>
</dbReference>
<dbReference type="InterPro" id="IPR002129">
    <property type="entry name" value="PyrdxlP-dep_de-COase"/>
</dbReference>
<dbReference type="GO" id="GO:0030170">
    <property type="term" value="F:pyridoxal phosphate binding"/>
    <property type="evidence" value="ECO:0007669"/>
    <property type="project" value="InterPro"/>
</dbReference>